<sequence>MRRVKSQDRLQGFDPEPERTFHRRLREARDTNNIQALVQFPVNMAEEHMVVQEVAMPIIANVTSSIMKPRITGHFELKKSMIQLLHANGQFMGLPHEDPQQHILNFLEISDTYITNGVTPDYVRLTLFPFSLLGEAKRWLKAEPANSITTWNDLARKFLVRFFPSCKTTKIRSEIVAFKQKAGESLYSAWERFKGLLRDCPHHNQTNEVLAHTFIEGLHPETKIVVDVAAGGVLELDVISALSAQISTLTNQVNQMTMVINKQQAQLVQQVQVFCQVFGERHTNDLCPVNPESVCFVEEVQSKKRKHVTFNERPPPPFPQRLQKVKDNAAYKKFLDILKQVQINIPLVDILQEVPKYAKYIKDIVINKKRLTEFETVALTEECSSRIQSKLPQKLKDSGSFTIQISIGKHTVERALCDLRVSINLMPLSVFRQLGLGEPRPTTVILQLAECSLAHPEGVIEDVLPAHYEELSMISVVKSDATSLVPYMTPIDPLERALIGDEEDNEDEMMGEFEQVLDMSCSYVHGFGKFEKLDKPVTLTPPKPSIE</sequence>
<evidence type="ECO:0000313" key="1">
    <source>
        <dbReference type="Proteomes" id="UP000790787"/>
    </source>
</evidence>
<keyword evidence="1" id="KW-1185">Reference proteome</keyword>
<organism evidence="1 2">
    <name type="scientific">Nicotiana tabacum</name>
    <name type="common">Common tobacco</name>
    <dbReference type="NCBI Taxonomy" id="4097"/>
    <lineage>
        <taxon>Eukaryota</taxon>
        <taxon>Viridiplantae</taxon>
        <taxon>Streptophyta</taxon>
        <taxon>Embryophyta</taxon>
        <taxon>Tracheophyta</taxon>
        <taxon>Spermatophyta</taxon>
        <taxon>Magnoliopsida</taxon>
        <taxon>eudicotyledons</taxon>
        <taxon>Gunneridae</taxon>
        <taxon>Pentapetalae</taxon>
        <taxon>asterids</taxon>
        <taxon>lamiids</taxon>
        <taxon>Solanales</taxon>
        <taxon>Solanaceae</taxon>
        <taxon>Nicotianoideae</taxon>
        <taxon>Nicotianeae</taxon>
        <taxon>Nicotiana</taxon>
    </lineage>
</organism>
<reference evidence="1" key="1">
    <citation type="journal article" date="2014" name="Nat. Commun.">
        <title>The tobacco genome sequence and its comparison with those of tomato and potato.</title>
        <authorList>
            <person name="Sierro N."/>
            <person name="Battey J.N."/>
            <person name="Ouadi S."/>
            <person name="Bakaher N."/>
            <person name="Bovet L."/>
            <person name="Willig A."/>
            <person name="Goepfert S."/>
            <person name="Peitsch M.C."/>
            <person name="Ivanov N.V."/>
        </authorList>
    </citation>
    <scope>NUCLEOTIDE SEQUENCE [LARGE SCALE GENOMIC DNA]</scope>
</reference>
<protein>
    <submittedName>
        <fullName evidence="2">Uncharacterized protein LOC142175246</fullName>
    </submittedName>
</protein>
<reference evidence="2" key="2">
    <citation type="submission" date="2025-08" db="UniProtKB">
        <authorList>
            <consortium name="RefSeq"/>
        </authorList>
    </citation>
    <scope>IDENTIFICATION</scope>
    <source>
        <tissue evidence="2">Leaf</tissue>
    </source>
</reference>
<dbReference type="Proteomes" id="UP000790787">
    <property type="component" value="Chromosome 21"/>
</dbReference>
<dbReference type="RefSeq" id="XP_075097929.1">
    <property type="nucleotide sequence ID" value="XM_075241828.1"/>
</dbReference>
<name>A0AC58TL35_TOBAC</name>
<gene>
    <name evidence="2" type="primary">LOC142175246</name>
</gene>
<evidence type="ECO:0000313" key="2">
    <source>
        <dbReference type="RefSeq" id="XP_075097929.1"/>
    </source>
</evidence>
<accession>A0AC58TL35</accession>
<proteinExistence type="predicted"/>